<keyword evidence="2" id="KW-0547">Nucleotide-binding</keyword>
<dbReference type="Pfam" id="PF00072">
    <property type="entry name" value="Response_reg"/>
    <property type="match status" value="1"/>
</dbReference>
<dbReference type="Pfam" id="PF02954">
    <property type="entry name" value="HTH_8"/>
    <property type="match status" value="1"/>
</dbReference>
<dbReference type="GO" id="GO:0043565">
    <property type="term" value="F:sequence-specific DNA binding"/>
    <property type="evidence" value="ECO:0007669"/>
    <property type="project" value="InterPro"/>
</dbReference>
<dbReference type="SUPFAM" id="SSF52540">
    <property type="entry name" value="P-loop containing nucleoside triphosphate hydrolases"/>
    <property type="match status" value="1"/>
</dbReference>
<dbReference type="InterPro" id="IPR001789">
    <property type="entry name" value="Sig_transdc_resp-reg_receiver"/>
</dbReference>
<dbReference type="InterPro" id="IPR002197">
    <property type="entry name" value="HTH_Fis"/>
</dbReference>
<dbReference type="InterPro" id="IPR027417">
    <property type="entry name" value="P-loop_NTPase"/>
</dbReference>
<name>A0A1G5S044_9FIRM</name>
<dbReference type="PROSITE" id="PS50045">
    <property type="entry name" value="SIGMA54_INTERACT_4"/>
    <property type="match status" value="1"/>
</dbReference>
<evidence type="ECO:0000313" key="11">
    <source>
        <dbReference type="Proteomes" id="UP000199208"/>
    </source>
</evidence>
<dbReference type="FunFam" id="3.40.50.300:FF:000006">
    <property type="entry name" value="DNA-binding transcriptional regulator NtrC"/>
    <property type="match status" value="1"/>
</dbReference>
<dbReference type="GO" id="GO:0006355">
    <property type="term" value="P:regulation of DNA-templated transcription"/>
    <property type="evidence" value="ECO:0007669"/>
    <property type="project" value="InterPro"/>
</dbReference>
<dbReference type="EMBL" id="FMWL01000007">
    <property type="protein sequence ID" value="SCZ79488.1"/>
    <property type="molecule type" value="Genomic_DNA"/>
</dbReference>
<evidence type="ECO:0000313" key="10">
    <source>
        <dbReference type="EMBL" id="SCZ79488.1"/>
    </source>
</evidence>
<evidence type="ECO:0000256" key="7">
    <source>
        <dbReference type="PROSITE-ProRule" id="PRU00169"/>
    </source>
</evidence>
<evidence type="ECO:0000259" key="9">
    <source>
        <dbReference type="PROSITE" id="PS50110"/>
    </source>
</evidence>
<dbReference type="Proteomes" id="UP000199208">
    <property type="component" value="Unassembled WGS sequence"/>
</dbReference>
<evidence type="ECO:0000256" key="5">
    <source>
        <dbReference type="ARBA" id="ARBA00023163"/>
    </source>
</evidence>
<protein>
    <recommendedName>
        <fullName evidence="1">Stage 0 sporulation protein A homolog</fullName>
    </recommendedName>
</protein>
<dbReference type="STRING" id="1120920.SAMN03080599_01799"/>
<keyword evidence="7" id="KW-0597">Phosphoprotein</keyword>
<proteinExistence type="predicted"/>
<sequence length="452" mass="51495">MNKLMIIDDEENILTSLEFALEDYYEVYTCPDPIKGLEMISQNDIEIVLLDLRIGEYNGISVLEKIKSKYPEVAVIILTSFGSIKSSVDAIRAGAFYYLTKPVDIEELKLLLEKVVDYQQLNQKIVHLNDQLYEKFSFAGIIGCSEAIRNVFSIIDKVKDIDTNVLLSGESGTGKELIAKAIHYQGIRKGERFEAINCAAIPGQLLESELFGFEKGAFTGAMKSKLGKLSIANRGTIFLDEIGEMDLAMQSKLLRVLQEKEITPLGSNTPQKVDIRVIAATNRQLLNEVSEGRFREDLYYRLNVISIEIPPLRKRKEDIPLLVEYFIQKYNNKMCKSIEGIDSEALQLIESYKFPGNVRELENVVQRAIALTESNKLRVIDFPRLDQINLDEDDKTFNIRIGDNLKSLEREIILKTLEVYQNNRQKAAKVLGITVRTLRNKLNEYREDGHNI</sequence>
<dbReference type="PANTHER" id="PTHR32071:SF57">
    <property type="entry name" value="C4-DICARBOXYLATE TRANSPORT TRANSCRIPTIONAL REGULATORY PROTEIN DCTD"/>
    <property type="match status" value="1"/>
</dbReference>
<keyword evidence="5" id="KW-0804">Transcription</keyword>
<dbReference type="InterPro" id="IPR002078">
    <property type="entry name" value="Sigma_54_int"/>
</dbReference>
<dbReference type="InterPro" id="IPR025662">
    <property type="entry name" value="Sigma_54_int_dom_ATP-bd_1"/>
</dbReference>
<dbReference type="GO" id="GO:0005524">
    <property type="term" value="F:ATP binding"/>
    <property type="evidence" value="ECO:0007669"/>
    <property type="project" value="UniProtKB-KW"/>
</dbReference>
<keyword evidence="11" id="KW-1185">Reference proteome</keyword>
<dbReference type="OrthoDB" id="9803970at2"/>
<dbReference type="Gene3D" id="3.40.50.300">
    <property type="entry name" value="P-loop containing nucleotide triphosphate hydrolases"/>
    <property type="match status" value="1"/>
</dbReference>
<dbReference type="PROSITE" id="PS00675">
    <property type="entry name" value="SIGMA54_INTERACT_1"/>
    <property type="match status" value="1"/>
</dbReference>
<dbReference type="RefSeq" id="WP_092590670.1">
    <property type="nucleotide sequence ID" value="NZ_FMWL01000007.1"/>
</dbReference>
<keyword evidence="3" id="KW-0067">ATP-binding</keyword>
<dbReference type="InterPro" id="IPR058031">
    <property type="entry name" value="AAA_lid_NorR"/>
</dbReference>
<dbReference type="InterPro" id="IPR011006">
    <property type="entry name" value="CheY-like_superfamily"/>
</dbReference>
<evidence type="ECO:0000256" key="4">
    <source>
        <dbReference type="ARBA" id="ARBA00023015"/>
    </source>
</evidence>
<dbReference type="CDD" id="cd00009">
    <property type="entry name" value="AAA"/>
    <property type="match status" value="1"/>
</dbReference>
<evidence type="ECO:0000256" key="2">
    <source>
        <dbReference type="ARBA" id="ARBA00022741"/>
    </source>
</evidence>
<dbReference type="PRINTS" id="PR01590">
    <property type="entry name" value="HTHFIS"/>
</dbReference>
<feature type="domain" description="Response regulatory" evidence="9">
    <location>
        <begin position="3"/>
        <end position="116"/>
    </location>
</feature>
<feature type="modified residue" description="4-aspartylphosphate" evidence="7">
    <location>
        <position position="51"/>
    </location>
</feature>
<dbReference type="InterPro" id="IPR025944">
    <property type="entry name" value="Sigma_54_int_dom_CS"/>
</dbReference>
<dbReference type="AlphaFoldDB" id="A0A1G5S044"/>
<dbReference type="GO" id="GO:0000160">
    <property type="term" value="P:phosphorelay signal transduction system"/>
    <property type="evidence" value="ECO:0007669"/>
    <property type="project" value="InterPro"/>
</dbReference>
<dbReference type="Gene3D" id="1.10.10.60">
    <property type="entry name" value="Homeodomain-like"/>
    <property type="match status" value="1"/>
</dbReference>
<dbReference type="Gene3D" id="3.40.50.2300">
    <property type="match status" value="1"/>
</dbReference>
<dbReference type="SUPFAM" id="SSF46689">
    <property type="entry name" value="Homeodomain-like"/>
    <property type="match status" value="1"/>
</dbReference>
<organism evidence="10 11">
    <name type="scientific">Acidaminobacter hydrogenoformans DSM 2784</name>
    <dbReference type="NCBI Taxonomy" id="1120920"/>
    <lineage>
        <taxon>Bacteria</taxon>
        <taxon>Bacillati</taxon>
        <taxon>Bacillota</taxon>
        <taxon>Clostridia</taxon>
        <taxon>Peptostreptococcales</taxon>
        <taxon>Acidaminobacteraceae</taxon>
        <taxon>Acidaminobacter</taxon>
    </lineage>
</organism>
<evidence type="ECO:0000256" key="6">
    <source>
        <dbReference type="ARBA" id="ARBA00024867"/>
    </source>
</evidence>
<comment type="function">
    <text evidence="6">May play the central regulatory role in sporulation. It may be an element of the effector pathway responsible for the activation of sporulation genes in response to nutritional stress. Spo0A may act in concert with spo0H (a sigma factor) to control the expression of some genes that are critical to the sporulation process.</text>
</comment>
<dbReference type="InterPro" id="IPR003593">
    <property type="entry name" value="AAA+_ATPase"/>
</dbReference>
<dbReference type="Gene3D" id="1.10.8.60">
    <property type="match status" value="1"/>
</dbReference>
<dbReference type="SMART" id="SM00448">
    <property type="entry name" value="REC"/>
    <property type="match status" value="1"/>
</dbReference>
<dbReference type="PANTHER" id="PTHR32071">
    <property type="entry name" value="TRANSCRIPTIONAL REGULATORY PROTEIN"/>
    <property type="match status" value="1"/>
</dbReference>
<evidence type="ECO:0000256" key="3">
    <source>
        <dbReference type="ARBA" id="ARBA00022840"/>
    </source>
</evidence>
<dbReference type="InterPro" id="IPR009057">
    <property type="entry name" value="Homeodomain-like_sf"/>
</dbReference>
<keyword evidence="4" id="KW-0805">Transcription regulation</keyword>
<dbReference type="PROSITE" id="PS50110">
    <property type="entry name" value="RESPONSE_REGULATORY"/>
    <property type="match status" value="1"/>
</dbReference>
<gene>
    <name evidence="10" type="ORF">SAMN03080599_01799</name>
</gene>
<dbReference type="SUPFAM" id="SSF52172">
    <property type="entry name" value="CheY-like"/>
    <property type="match status" value="1"/>
</dbReference>
<evidence type="ECO:0000259" key="8">
    <source>
        <dbReference type="PROSITE" id="PS50045"/>
    </source>
</evidence>
<dbReference type="SMART" id="SM00382">
    <property type="entry name" value="AAA"/>
    <property type="match status" value="1"/>
</dbReference>
<feature type="domain" description="Sigma-54 factor interaction" evidence="8">
    <location>
        <begin position="141"/>
        <end position="370"/>
    </location>
</feature>
<dbReference type="PROSITE" id="PS00688">
    <property type="entry name" value="SIGMA54_INTERACT_3"/>
    <property type="match status" value="1"/>
</dbReference>
<evidence type="ECO:0000256" key="1">
    <source>
        <dbReference type="ARBA" id="ARBA00018672"/>
    </source>
</evidence>
<dbReference type="Pfam" id="PF00158">
    <property type="entry name" value="Sigma54_activat"/>
    <property type="match status" value="1"/>
</dbReference>
<dbReference type="Pfam" id="PF25601">
    <property type="entry name" value="AAA_lid_14"/>
    <property type="match status" value="1"/>
</dbReference>
<accession>A0A1G5S044</accession>
<reference evidence="10 11" key="1">
    <citation type="submission" date="2016-10" db="EMBL/GenBank/DDBJ databases">
        <authorList>
            <person name="de Groot N.N."/>
        </authorList>
    </citation>
    <scope>NUCLEOTIDE SEQUENCE [LARGE SCALE GENOMIC DNA]</scope>
    <source>
        <strain evidence="10 11">DSM 2784</strain>
    </source>
</reference>